<evidence type="ECO:0000313" key="2">
    <source>
        <dbReference type="EMBL" id="MBF4763316.1"/>
    </source>
</evidence>
<accession>A0A930YCL9</accession>
<evidence type="ECO:0000259" key="1">
    <source>
        <dbReference type="Pfam" id="PF04480"/>
    </source>
</evidence>
<keyword evidence="3" id="KW-1185">Reference proteome</keyword>
<organism evidence="2 3">
    <name type="scientific">Nocardioides islandensis</name>
    <dbReference type="NCBI Taxonomy" id="433663"/>
    <lineage>
        <taxon>Bacteria</taxon>
        <taxon>Bacillati</taxon>
        <taxon>Actinomycetota</taxon>
        <taxon>Actinomycetes</taxon>
        <taxon>Propionibacteriales</taxon>
        <taxon>Nocardioidaceae</taxon>
        <taxon>Nocardioides</taxon>
    </lineage>
</organism>
<proteinExistence type="predicted"/>
<dbReference type="Pfam" id="PF04480">
    <property type="entry name" value="DUF559"/>
    <property type="match status" value="1"/>
</dbReference>
<name>A0A930YCL9_9ACTN</name>
<evidence type="ECO:0000313" key="3">
    <source>
        <dbReference type="Proteomes" id="UP000640489"/>
    </source>
</evidence>
<reference evidence="2" key="1">
    <citation type="submission" date="2020-11" db="EMBL/GenBank/DDBJ databases">
        <title>Nocardioides sp. nov., isolated from Soil of Cynanchum wilfordii Hemsley rhizosphere.</title>
        <authorList>
            <person name="Lee J.-S."/>
            <person name="Suh M.K."/>
            <person name="Kim J.-S."/>
        </authorList>
    </citation>
    <scope>NUCLEOTIDE SEQUENCE</scope>
    <source>
        <strain evidence="2">KCTC 19275</strain>
    </source>
</reference>
<feature type="domain" description="DUF559" evidence="1">
    <location>
        <begin position="229"/>
        <end position="273"/>
    </location>
</feature>
<dbReference type="EMBL" id="JADKPN010000004">
    <property type="protein sequence ID" value="MBF4763316.1"/>
    <property type="molecule type" value="Genomic_DNA"/>
</dbReference>
<dbReference type="Gene3D" id="3.40.960.10">
    <property type="entry name" value="VSR Endonuclease"/>
    <property type="match status" value="1"/>
</dbReference>
<dbReference type="InterPro" id="IPR007569">
    <property type="entry name" value="DUF559"/>
</dbReference>
<dbReference type="Proteomes" id="UP000640489">
    <property type="component" value="Unassembled WGS sequence"/>
</dbReference>
<dbReference type="RefSeq" id="WP_194706505.1">
    <property type="nucleotide sequence ID" value="NZ_JADKPN010000004.1"/>
</dbReference>
<gene>
    <name evidence="2" type="ORF">ISU07_09260</name>
</gene>
<sequence>MIVDFPKEPFTVASAATLGITKRRIGEGVRRGELARLFRHVYLRTDIEVTTEMRVSAALLVISPHVVVCDRTAAWIWGVDCFRLRELEVPAALETYTLRGHRAPERPEIRGGQRDLGPQDWTTVGGLRVTTPLRTALDLGCCLPRRDALAAMDALARAFGFTSRDLVLQLRRYARRRGVVQLRELAALVDPRAESTGESWTRLVMHDHGLPAPQVNWWVLVDGVPTFRLDLAYPLARVAVEYDGEEFHSSDEDKHADAERRDWLESHGWTVIVVDKGSFTDDAIGEWIQEVRDALSTAQQPPRRWYARV</sequence>
<dbReference type="SUPFAM" id="SSF52980">
    <property type="entry name" value="Restriction endonuclease-like"/>
    <property type="match status" value="1"/>
</dbReference>
<dbReference type="AlphaFoldDB" id="A0A930YCL9"/>
<protein>
    <submittedName>
        <fullName evidence="2">DUF559 domain-containing protein</fullName>
    </submittedName>
</protein>
<comment type="caution">
    <text evidence="2">The sequence shown here is derived from an EMBL/GenBank/DDBJ whole genome shotgun (WGS) entry which is preliminary data.</text>
</comment>
<dbReference type="InterPro" id="IPR011335">
    <property type="entry name" value="Restrct_endonuc-II-like"/>
</dbReference>